<sequence>MQNSKVGTVGLQLLVVWLHLQLHIRDGCDTPPSPSPCRRLVHRINKRGRLQVRGSSGVLSSGETVPANPQHGSGIVQRTKQDYCQEAKWHVGRRPGGSRWPG</sequence>
<evidence type="ECO:0000313" key="4">
    <source>
        <dbReference type="Proteomes" id="UP000770015"/>
    </source>
</evidence>
<reference evidence="3" key="1">
    <citation type="journal article" date="2021" name="Nat. Commun.">
        <title>Genetic determinants of endophytism in the Arabidopsis root mycobiome.</title>
        <authorList>
            <person name="Mesny F."/>
            <person name="Miyauchi S."/>
            <person name="Thiergart T."/>
            <person name="Pickel B."/>
            <person name="Atanasova L."/>
            <person name="Karlsson M."/>
            <person name="Huettel B."/>
            <person name="Barry K.W."/>
            <person name="Haridas S."/>
            <person name="Chen C."/>
            <person name="Bauer D."/>
            <person name="Andreopoulos W."/>
            <person name="Pangilinan J."/>
            <person name="LaButti K."/>
            <person name="Riley R."/>
            <person name="Lipzen A."/>
            <person name="Clum A."/>
            <person name="Drula E."/>
            <person name="Henrissat B."/>
            <person name="Kohler A."/>
            <person name="Grigoriev I.V."/>
            <person name="Martin F.M."/>
            <person name="Hacquard S."/>
        </authorList>
    </citation>
    <scope>NUCLEOTIDE SEQUENCE</scope>
    <source>
        <strain evidence="3">MPI-SDFR-AT-0117</strain>
    </source>
</reference>
<feature type="signal peptide" evidence="2">
    <location>
        <begin position="1"/>
        <end position="27"/>
    </location>
</feature>
<evidence type="ECO:0000313" key="3">
    <source>
        <dbReference type="EMBL" id="KAH6692352.1"/>
    </source>
</evidence>
<evidence type="ECO:0000256" key="1">
    <source>
        <dbReference type="SAM" id="MobiDB-lite"/>
    </source>
</evidence>
<dbReference type="AlphaFoldDB" id="A0A9P8VG75"/>
<feature type="chain" id="PRO_5040271753" description="Secreted protein" evidence="2">
    <location>
        <begin position="28"/>
        <end position="102"/>
    </location>
</feature>
<keyword evidence="2" id="KW-0732">Signal</keyword>
<accession>A0A9P8VG75</accession>
<feature type="compositionally biased region" description="Polar residues" evidence="1">
    <location>
        <begin position="53"/>
        <end position="63"/>
    </location>
</feature>
<comment type="caution">
    <text evidence="3">The sequence shown here is derived from an EMBL/GenBank/DDBJ whole genome shotgun (WGS) entry which is preliminary data.</text>
</comment>
<evidence type="ECO:0008006" key="5">
    <source>
        <dbReference type="Google" id="ProtNLM"/>
    </source>
</evidence>
<dbReference type="Proteomes" id="UP000770015">
    <property type="component" value="Unassembled WGS sequence"/>
</dbReference>
<feature type="region of interest" description="Disordered" evidence="1">
    <location>
        <begin position="52"/>
        <end position="79"/>
    </location>
</feature>
<dbReference type="EMBL" id="JAGSXJ010000004">
    <property type="protein sequence ID" value="KAH6692352.1"/>
    <property type="molecule type" value="Genomic_DNA"/>
</dbReference>
<keyword evidence="4" id="KW-1185">Reference proteome</keyword>
<organism evidence="3 4">
    <name type="scientific">Plectosphaerella plurivora</name>
    <dbReference type="NCBI Taxonomy" id="936078"/>
    <lineage>
        <taxon>Eukaryota</taxon>
        <taxon>Fungi</taxon>
        <taxon>Dikarya</taxon>
        <taxon>Ascomycota</taxon>
        <taxon>Pezizomycotina</taxon>
        <taxon>Sordariomycetes</taxon>
        <taxon>Hypocreomycetidae</taxon>
        <taxon>Glomerellales</taxon>
        <taxon>Plectosphaerellaceae</taxon>
        <taxon>Plectosphaerella</taxon>
    </lineage>
</organism>
<proteinExistence type="predicted"/>
<evidence type="ECO:0000256" key="2">
    <source>
        <dbReference type="SAM" id="SignalP"/>
    </source>
</evidence>
<protein>
    <recommendedName>
        <fullName evidence="5">Secreted protein</fullName>
    </recommendedName>
</protein>
<name>A0A9P8VG75_9PEZI</name>
<gene>
    <name evidence="3" type="ORF">F5X68DRAFT_57882</name>
</gene>